<evidence type="ECO:0000313" key="1">
    <source>
        <dbReference type="EMBL" id="CAI9298239.1"/>
    </source>
</evidence>
<sequence>MLETQKSLFPPWAFLFQCFEKIEEELISKKALNLNLFNLYLKYAKPQYQTWSLKKIIGVKVCSVVPTEDFTNIRFKGFREKDKVLDEFTLAEFPFMNPFDWIYLFNIVSKDENKYEPIVAHLRRILICYIQEIAKMDVDIAVVLKKRTLMKPEEEAKDL</sequence>
<proteinExistence type="predicted"/>
<gene>
    <name evidence="1" type="ORF">LSALG_LOCUS37015</name>
</gene>
<name>A0AA36EJE8_LACSI</name>
<evidence type="ECO:0000313" key="2">
    <source>
        <dbReference type="Proteomes" id="UP001177003"/>
    </source>
</evidence>
<accession>A0AA36EJE8</accession>
<dbReference type="EMBL" id="OX465084">
    <property type="protein sequence ID" value="CAI9298239.1"/>
    <property type="molecule type" value="Genomic_DNA"/>
</dbReference>
<organism evidence="1 2">
    <name type="scientific">Lactuca saligna</name>
    <name type="common">Willowleaf lettuce</name>
    <dbReference type="NCBI Taxonomy" id="75948"/>
    <lineage>
        <taxon>Eukaryota</taxon>
        <taxon>Viridiplantae</taxon>
        <taxon>Streptophyta</taxon>
        <taxon>Embryophyta</taxon>
        <taxon>Tracheophyta</taxon>
        <taxon>Spermatophyta</taxon>
        <taxon>Magnoliopsida</taxon>
        <taxon>eudicotyledons</taxon>
        <taxon>Gunneridae</taxon>
        <taxon>Pentapetalae</taxon>
        <taxon>asterids</taxon>
        <taxon>campanulids</taxon>
        <taxon>Asterales</taxon>
        <taxon>Asteraceae</taxon>
        <taxon>Cichorioideae</taxon>
        <taxon>Cichorieae</taxon>
        <taxon>Lactucinae</taxon>
        <taxon>Lactuca</taxon>
    </lineage>
</organism>
<protein>
    <submittedName>
        <fullName evidence="1">Uncharacterized protein</fullName>
    </submittedName>
</protein>
<reference evidence="1" key="1">
    <citation type="submission" date="2023-04" db="EMBL/GenBank/DDBJ databases">
        <authorList>
            <person name="Vijverberg K."/>
            <person name="Xiong W."/>
            <person name="Schranz E."/>
        </authorList>
    </citation>
    <scope>NUCLEOTIDE SEQUENCE</scope>
</reference>
<keyword evidence="2" id="KW-1185">Reference proteome</keyword>
<dbReference type="AlphaFoldDB" id="A0AA36EJE8"/>
<dbReference type="Proteomes" id="UP001177003">
    <property type="component" value="Chromosome 8"/>
</dbReference>